<evidence type="ECO:0000313" key="1">
    <source>
        <dbReference type="EMBL" id="MBI2877208.1"/>
    </source>
</evidence>
<dbReference type="AlphaFoldDB" id="A0A932CPM4"/>
<comment type="caution">
    <text evidence="1">The sequence shown here is derived from an EMBL/GenBank/DDBJ whole genome shotgun (WGS) entry which is preliminary data.</text>
</comment>
<accession>A0A932CPM4</accession>
<organism evidence="1 2">
    <name type="scientific">Tectimicrobiota bacterium</name>
    <dbReference type="NCBI Taxonomy" id="2528274"/>
    <lineage>
        <taxon>Bacteria</taxon>
        <taxon>Pseudomonadati</taxon>
        <taxon>Nitrospinota/Tectimicrobiota group</taxon>
        <taxon>Candidatus Tectimicrobiota</taxon>
    </lineage>
</organism>
<proteinExistence type="predicted"/>
<name>A0A932CPM4_UNCTE</name>
<reference evidence="1" key="1">
    <citation type="submission" date="2020-07" db="EMBL/GenBank/DDBJ databases">
        <title>Huge and variable diversity of episymbiotic CPR bacteria and DPANN archaea in groundwater ecosystems.</title>
        <authorList>
            <person name="He C.Y."/>
            <person name="Keren R."/>
            <person name="Whittaker M."/>
            <person name="Farag I.F."/>
            <person name="Doudna J."/>
            <person name="Cate J.H.D."/>
            <person name="Banfield J.F."/>
        </authorList>
    </citation>
    <scope>NUCLEOTIDE SEQUENCE</scope>
    <source>
        <strain evidence="1">NC_groundwater_672_Ag_B-0.1um_62_36</strain>
    </source>
</reference>
<evidence type="ECO:0000313" key="2">
    <source>
        <dbReference type="Proteomes" id="UP000769766"/>
    </source>
</evidence>
<dbReference type="Proteomes" id="UP000769766">
    <property type="component" value="Unassembled WGS sequence"/>
</dbReference>
<sequence>MKRSETRPHFVLCINDGGYIDDLQVGKVYQVLPDESAARSSYLRIIDETGEDYLYPATYFVPIEIPEEAAQVLVRASE</sequence>
<gene>
    <name evidence="1" type="ORF">HYY20_10030</name>
</gene>
<dbReference type="EMBL" id="JACPRF010000304">
    <property type="protein sequence ID" value="MBI2877208.1"/>
    <property type="molecule type" value="Genomic_DNA"/>
</dbReference>
<protein>
    <submittedName>
        <fullName evidence="1">Uncharacterized protein</fullName>
    </submittedName>
</protein>